<dbReference type="AlphaFoldDB" id="A0A3B1DEU5"/>
<reference evidence="1" key="1">
    <citation type="submission" date="2018-06" db="EMBL/GenBank/DDBJ databases">
        <authorList>
            <person name="Zhirakovskaya E."/>
        </authorList>
    </citation>
    <scope>NUCLEOTIDE SEQUENCE</scope>
</reference>
<organism evidence="1">
    <name type="scientific">hydrothermal vent metagenome</name>
    <dbReference type="NCBI Taxonomy" id="652676"/>
    <lineage>
        <taxon>unclassified sequences</taxon>
        <taxon>metagenomes</taxon>
        <taxon>ecological metagenomes</taxon>
    </lineage>
</organism>
<name>A0A3B1DEU5_9ZZZZ</name>
<dbReference type="EMBL" id="UOGI01000330">
    <property type="protein sequence ID" value="VAX34478.1"/>
    <property type="molecule type" value="Genomic_DNA"/>
</dbReference>
<gene>
    <name evidence="1" type="ORF">MNBD_NITROSPIRAE03-964</name>
</gene>
<accession>A0A3B1DEU5</accession>
<protein>
    <submittedName>
        <fullName evidence="1">Uncharacterized protein</fullName>
    </submittedName>
</protein>
<evidence type="ECO:0000313" key="1">
    <source>
        <dbReference type="EMBL" id="VAX34478.1"/>
    </source>
</evidence>
<sequence>MEVSFVLKYNNHIIAVFFWIYCGKNEFGLK</sequence>
<proteinExistence type="predicted"/>